<proteinExistence type="predicted"/>
<evidence type="ECO:0000313" key="6">
    <source>
        <dbReference type="EMBL" id="BAV94238.1"/>
    </source>
</evidence>
<dbReference type="AlphaFoldDB" id="A0A1J1E4J2"/>
<organism evidence="6 7">
    <name type="scientific">Ichthyobacterium seriolicida</name>
    <dbReference type="NCBI Taxonomy" id="242600"/>
    <lineage>
        <taxon>Bacteria</taxon>
        <taxon>Pseudomonadati</taxon>
        <taxon>Bacteroidota</taxon>
        <taxon>Flavobacteriia</taxon>
        <taxon>Flavobacteriales</taxon>
        <taxon>Ichthyobacteriaceae</taxon>
        <taxon>Ichthyobacterium</taxon>
    </lineage>
</organism>
<evidence type="ECO:0000256" key="5">
    <source>
        <dbReference type="SAM" id="Phobius"/>
    </source>
</evidence>
<dbReference type="GO" id="GO:0016020">
    <property type="term" value="C:membrane"/>
    <property type="evidence" value="ECO:0007669"/>
    <property type="project" value="UniProtKB-SubCell"/>
</dbReference>
<sequence>MSYIDIVIIGVLSYGFIRGLYNGLILELTSLAALFLGVYISIYFSHYSLEILKEFSVDEAYLDIVSFSITFVTVVLCVNIFGNILNKIIKIISLNIINRVFGGIFGFIKMAVITFSILYVCKNINDNFFFFEKNIFEGSKLAEVILNYGNGVMTKFY</sequence>
<dbReference type="GO" id="GO:0009403">
    <property type="term" value="P:toxin biosynthetic process"/>
    <property type="evidence" value="ECO:0007669"/>
    <property type="project" value="InterPro"/>
</dbReference>
<reference evidence="6 7" key="1">
    <citation type="submission" date="2014-03" db="EMBL/GenBank/DDBJ databases">
        <title>complete genome sequence of Flavobacteriaceae bacterium JBKA-6.</title>
        <authorList>
            <person name="Takano T."/>
            <person name="Nakamura Y."/>
            <person name="Takuma S."/>
            <person name="Yasuike M."/>
            <person name="Matsuyama T."/>
            <person name="Sakai T."/>
            <person name="Fujiwara A."/>
            <person name="Kimoto K."/>
            <person name="Fukuda Y."/>
            <person name="Kondo H."/>
            <person name="Hirono I."/>
            <person name="Nakayasu C."/>
        </authorList>
    </citation>
    <scope>NUCLEOTIDE SEQUENCE [LARGE SCALE GENOMIC DNA]</scope>
    <source>
        <strain evidence="6 7">JBKA-6</strain>
    </source>
</reference>
<keyword evidence="7" id="KW-1185">Reference proteome</keyword>
<name>A0A1J1E4J2_9FLAO</name>
<dbReference type="PANTHER" id="PTHR37306:SF1">
    <property type="entry name" value="COLICIN V PRODUCTION PROTEIN"/>
    <property type="match status" value="1"/>
</dbReference>
<evidence type="ECO:0000256" key="3">
    <source>
        <dbReference type="ARBA" id="ARBA00022989"/>
    </source>
</evidence>
<dbReference type="Proteomes" id="UP000243197">
    <property type="component" value="Chromosome"/>
</dbReference>
<gene>
    <name evidence="6" type="ORF">JBKA6_0225</name>
</gene>
<evidence type="ECO:0000256" key="2">
    <source>
        <dbReference type="ARBA" id="ARBA00022692"/>
    </source>
</evidence>
<dbReference type="Pfam" id="PF02674">
    <property type="entry name" value="Colicin_V"/>
    <property type="match status" value="1"/>
</dbReference>
<dbReference type="InterPro" id="IPR003825">
    <property type="entry name" value="Colicin-V_CvpA"/>
</dbReference>
<keyword evidence="2 5" id="KW-0812">Transmembrane</keyword>
<dbReference type="EMBL" id="AP014564">
    <property type="protein sequence ID" value="BAV94238.1"/>
    <property type="molecule type" value="Genomic_DNA"/>
</dbReference>
<keyword evidence="4 5" id="KW-0472">Membrane</keyword>
<comment type="subcellular location">
    <subcellularLocation>
        <location evidence="1">Membrane</location>
        <topology evidence="1">Multi-pass membrane protein</topology>
    </subcellularLocation>
</comment>
<feature type="transmembrane region" description="Helical" evidence="5">
    <location>
        <begin position="64"/>
        <end position="85"/>
    </location>
</feature>
<feature type="transmembrane region" description="Helical" evidence="5">
    <location>
        <begin position="97"/>
        <end position="120"/>
    </location>
</feature>
<dbReference type="OrthoDB" id="9799585at2"/>
<dbReference type="KEGG" id="ise:JBKA6_0225"/>
<evidence type="ECO:0000256" key="1">
    <source>
        <dbReference type="ARBA" id="ARBA00004141"/>
    </source>
</evidence>
<keyword evidence="3 5" id="KW-1133">Transmembrane helix</keyword>
<dbReference type="RefSeq" id="WP_096685003.1">
    <property type="nucleotide sequence ID" value="NZ_AP014564.1"/>
</dbReference>
<protein>
    <submittedName>
        <fullName evidence="6">Colicin V production protein</fullName>
    </submittedName>
</protein>
<evidence type="ECO:0000256" key="4">
    <source>
        <dbReference type="ARBA" id="ARBA00023136"/>
    </source>
</evidence>
<feature type="transmembrane region" description="Helical" evidence="5">
    <location>
        <begin position="20"/>
        <end position="44"/>
    </location>
</feature>
<evidence type="ECO:0000313" key="7">
    <source>
        <dbReference type="Proteomes" id="UP000243197"/>
    </source>
</evidence>
<accession>A0A1J1E4J2</accession>
<dbReference type="PANTHER" id="PTHR37306">
    <property type="entry name" value="COLICIN V PRODUCTION PROTEIN"/>
    <property type="match status" value="1"/>
</dbReference>